<name>A0A1Y1L8X9_PHOPY</name>
<dbReference type="AlphaFoldDB" id="A0A1Y1L8X9"/>
<accession>A0A1Y1L8X9</accession>
<evidence type="ECO:0000313" key="2">
    <source>
        <dbReference type="EMBL" id="JAV68395.1"/>
    </source>
</evidence>
<protein>
    <submittedName>
        <fullName evidence="2">Uncharacterized protein</fullName>
    </submittedName>
</protein>
<feature type="chain" id="PRO_5011907357" evidence="1">
    <location>
        <begin position="17"/>
        <end position="115"/>
    </location>
</feature>
<keyword evidence="1" id="KW-0732">Signal</keyword>
<feature type="signal peptide" evidence="1">
    <location>
        <begin position="1"/>
        <end position="16"/>
    </location>
</feature>
<proteinExistence type="predicted"/>
<organism evidence="2">
    <name type="scientific">Photinus pyralis</name>
    <name type="common">Common eastern firefly</name>
    <name type="synonym">Lampyris pyralis</name>
    <dbReference type="NCBI Taxonomy" id="7054"/>
    <lineage>
        <taxon>Eukaryota</taxon>
        <taxon>Metazoa</taxon>
        <taxon>Ecdysozoa</taxon>
        <taxon>Arthropoda</taxon>
        <taxon>Hexapoda</taxon>
        <taxon>Insecta</taxon>
        <taxon>Pterygota</taxon>
        <taxon>Neoptera</taxon>
        <taxon>Endopterygota</taxon>
        <taxon>Coleoptera</taxon>
        <taxon>Polyphaga</taxon>
        <taxon>Elateriformia</taxon>
        <taxon>Elateroidea</taxon>
        <taxon>Lampyridae</taxon>
        <taxon>Lampyrinae</taxon>
        <taxon>Photinus</taxon>
    </lineage>
</organism>
<reference evidence="2" key="1">
    <citation type="journal article" date="2016" name="Sci. Rep.">
        <title>Molecular characterization of firefly nuptial gifts: a multi-omics approach sheds light on postcopulatory sexual selection.</title>
        <authorList>
            <person name="Al-Wathiqui N."/>
            <person name="Fallon T.R."/>
            <person name="South A."/>
            <person name="Weng J.K."/>
            <person name="Lewis S.M."/>
        </authorList>
    </citation>
    <scope>NUCLEOTIDE SEQUENCE</scope>
</reference>
<dbReference type="EMBL" id="GEZM01065642">
    <property type="protein sequence ID" value="JAV68395.1"/>
    <property type="molecule type" value="Transcribed_RNA"/>
</dbReference>
<dbReference type="EMBL" id="GEZM01065643">
    <property type="protein sequence ID" value="JAV68390.1"/>
    <property type="molecule type" value="Transcribed_RNA"/>
</dbReference>
<sequence length="115" mass="12988">MVKVPLLLYCVYLMAGAVILEESKSESRRGCAEKIINNIFYDSKALNVLTDDSKLCVGVWDSIIPKTALNINDQYNMYNTDHLIMCLSNVTSFAAQSRKLIKLRLNAFRKGYTST</sequence>
<evidence type="ECO:0000256" key="1">
    <source>
        <dbReference type="SAM" id="SignalP"/>
    </source>
</evidence>